<sequence length="321" mass="34983">MLPRTILFVIPQNVQLMDIAGPSDVFDEANTLYGHQYYRIVIAGPTSVIRSSSGIALQVDYDLAGAANLNIDTCIVAGSPRAANTEPDEELASWLFHVYPNVRRMCSICGGIFPLAKSSLINDQVVAAHWNDKTALETSFPGITVDQDAILVVNGSIRTAAGVSAGLDLGLSLVTEDLGSDIARQVAQQLIVFYKRPGGQLQYAHNKQLAPAGRSALQNLQRRILQNLNGNHSVDSMAQSLGLSRRHLIRLFEKETGLSPTKWVETARVSAARVLLEEELKAPKVVASRCGFSSVRSLRRAFLQQIGISPADYRRRFGSSK</sequence>
<evidence type="ECO:0000259" key="3">
    <source>
        <dbReference type="PROSITE" id="PS01124"/>
    </source>
</evidence>
<dbReference type="PATRIC" id="fig|438.15.peg.2770"/>
<dbReference type="InterPro" id="IPR029062">
    <property type="entry name" value="Class_I_gatase-like"/>
</dbReference>
<dbReference type="GO" id="GO:0043565">
    <property type="term" value="F:sequence-specific DNA binding"/>
    <property type="evidence" value="ECO:0007669"/>
    <property type="project" value="InterPro"/>
</dbReference>
<dbReference type="SUPFAM" id="SSF46689">
    <property type="entry name" value="Homeodomain-like"/>
    <property type="match status" value="2"/>
</dbReference>
<dbReference type="PANTHER" id="PTHR43130:SF3">
    <property type="entry name" value="HTH-TYPE TRANSCRIPTIONAL REGULATOR RV1931C"/>
    <property type="match status" value="1"/>
</dbReference>
<protein>
    <submittedName>
        <fullName evidence="4">Arabinose operon regulatory protein</fullName>
    </submittedName>
</protein>
<evidence type="ECO:0000313" key="5">
    <source>
        <dbReference type="Proteomes" id="UP000093796"/>
    </source>
</evidence>
<dbReference type="RefSeq" id="WP_064776398.1">
    <property type="nucleotide sequence ID" value="NZ_LYUD01000139.1"/>
</dbReference>
<keyword evidence="1" id="KW-0805">Transcription regulation</keyword>
<dbReference type="InterPro" id="IPR009057">
    <property type="entry name" value="Homeodomain-like_sf"/>
</dbReference>
<dbReference type="AlphaFoldDB" id="A0A1A0CU86"/>
<feature type="domain" description="HTH araC/xylS-type" evidence="3">
    <location>
        <begin position="218"/>
        <end position="316"/>
    </location>
</feature>
<dbReference type="InterPro" id="IPR018060">
    <property type="entry name" value="HTH_AraC"/>
</dbReference>
<name>A0A1A0CU86_ACEPA</name>
<dbReference type="EMBL" id="LYUD01000139">
    <property type="protein sequence ID" value="OAZ65917.1"/>
    <property type="molecule type" value="Genomic_DNA"/>
</dbReference>
<gene>
    <name evidence="4" type="ORF">SRCM100623_02507</name>
</gene>
<dbReference type="Gene3D" id="3.40.50.880">
    <property type="match status" value="1"/>
</dbReference>
<dbReference type="SMART" id="SM00342">
    <property type="entry name" value="HTH_ARAC"/>
    <property type="match status" value="1"/>
</dbReference>
<accession>A0A1A0CU86</accession>
<keyword evidence="2" id="KW-0804">Transcription</keyword>
<dbReference type="Pfam" id="PF12833">
    <property type="entry name" value="HTH_18"/>
    <property type="match status" value="1"/>
</dbReference>
<proteinExistence type="predicted"/>
<organism evidence="4 5">
    <name type="scientific">Acetobacter pasteurianus</name>
    <name type="common">Acetobacter turbidans</name>
    <dbReference type="NCBI Taxonomy" id="438"/>
    <lineage>
        <taxon>Bacteria</taxon>
        <taxon>Pseudomonadati</taxon>
        <taxon>Pseudomonadota</taxon>
        <taxon>Alphaproteobacteria</taxon>
        <taxon>Acetobacterales</taxon>
        <taxon>Acetobacteraceae</taxon>
        <taxon>Acetobacter</taxon>
    </lineage>
</organism>
<reference evidence="4 5" key="1">
    <citation type="submission" date="2016-05" db="EMBL/GenBank/DDBJ databases">
        <title>Genome sequencing of Acetobacter pasteurianus strain SRCM100623.</title>
        <authorList>
            <person name="Song Y.R."/>
        </authorList>
    </citation>
    <scope>NUCLEOTIDE SEQUENCE [LARGE SCALE GENOMIC DNA]</scope>
    <source>
        <strain evidence="4 5">SRCM100623</strain>
    </source>
</reference>
<dbReference type="CDD" id="cd03137">
    <property type="entry name" value="GATase1_AraC_1"/>
    <property type="match status" value="1"/>
</dbReference>
<dbReference type="InterPro" id="IPR002818">
    <property type="entry name" value="DJ-1/PfpI"/>
</dbReference>
<evidence type="ECO:0000256" key="1">
    <source>
        <dbReference type="ARBA" id="ARBA00023015"/>
    </source>
</evidence>
<dbReference type="OrthoDB" id="9793422at2"/>
<dbReference type="Gene3D" id="1.10.10.60">
    <property type="entry name" value="Homeodomain-like"/>
    <property type="match status" value="1"/>
</dbReference>
<dbReference type="PROSITE" id="PS01124">
    <property type="entry name" value="HTH_ARAC_FAMILY_2"/>
    <property type="match status" value="1"/>
</dbReference>
<dbReference type="GO" id="GO:0003700">
    <property type="term" value="F:DNA-binding transcription factor activity"/>
    <property type="evidence" value="ECO:0007669"/>
    <property type="project" value="InterPro"/>
</dbReference>
<evidence type="ECO:0000256" key="2">
    <source>
        <dbReference type="ARBA" id="ARBA00023163"/>
    </source>
</evidence>
<comment type="caution">
    <text evidence="4">The sequence shown here is derived from an EMBL/GenBank/DDBJ whole genome shotgun (WGS) entry which is preliminary data.</text>
</comment>
<dbReference type="InterPro" id="IPR052158">
    <property type="entry name" value="INH-QAR"/>
</dbReference>
<dbReference type="Proteomes" id="UP000093796">
    <property type="component" value="Unassembled WGS sequence"/>
</dbReference>
<evidence type="ECO:0000313" key="4">
    <source>
        <dbReference type="EMBL" id="OAZ65917.1"/>
    </source>
</evidence>
<dbReference type="Pfam" id="PF01965">
    <property type="entry name" value="DJ-1_PfpI"/>
    <property type="match status" value="1"/>
</dbReference>
<dbReference type="SUPFAM" id="SSF52317">
    <property type="entry name" value="Class I glutamine amidotransferase-like"/>
    <property type="match status" value="1"/>
</dbReference>
<dbReference type="PANTHER" id="PTHR43130">
    <property type="entry name" value="ARAC-FAMILY TRANSCRIPTIONAL REGULATOR"/>
    <property type="match status" value="1"/>
</dbReference>